<name>D4JTC1_9FIRM</name>
<dbReference type="InterPro" id="IPR003697">
    <property type="entry name" value="Maf-like"/>
</dbReference>
<proteinExistence type="inferred from homology"/>
<dbReference type="GO" id="GO:0005737">
    <property type="term" value="C:cytoplasm"/>
    <property type="evidence" value="ECO:0007669"/>
    <property type="project" value="UniProtKB-SubCell"/>
</dbReference>
<dbReference type="PATRIC" id="fig|657319.3.peg.1442"/>
<dbReference type="EC" id="3.6.1.9" evidence="3"/>
<dbReference type="PIRSF" id="PIRSF006305">
    <property type="entry name" value="Maf"/>
    <property type="match status" value="1"/>
</dbReference>
<comment type="cofactor">
    <cofactor evidence="1 3">
        <name>a divalent metal cation</name>
        <dbReference type="ChEBI" id="CHEBI:60240"/>
    </cofactor>
</comment>
<dbReference type="Gene3D" id="3.90.950.10">
    <property type="match status" value="1"/>
</dbReference>
<dbReference type="Proteomes" id="UP000008803">
    <property type="component" value="Chromosome"/>
</dbReference>
<evidence type="ECO:0000313" key="5">
    <source>
        <dbReference type="Proteomes" id="UP000008803"/>
    </source>
</evidence>
<dbReference type="EMBL" id="FP929044">
    <property type="protein sequence ID" value="CBK96340.1"/>
    <property type="molecule type" value="Genomic_DNA"/>
</dbReference>
<comment type="catalytic activity">
    <reaction evidence="3">
        <text>a ribonucleoside 5'-triphosphate + H2O = a ribonucleoside 5'-phosphate + diphosphate + H(+)</text>
        <dbReference type="Rhea" id="RHEA:23996"/>
        <dbReference type="ChEBI" id="CHEBI:15377"/>
        <dbReference type="ChEBI" id="CHEBI:15378"/>
        <dbReference type="ChEBI" id="CHEBI:33019"/>
        <dbReference type="ChEBI" id="CHEBI:58043"/>
        <dbReference type="ChEBI" id="CHEBI:61557"/>
        <dbReference type="EC" id="3.6.1.9"/>
    </reaction>
</comment>
<dbReference type="Pfam" id="PF02545">
    <property type="entry name" value="Maf"/>
    <property type="match status" value="1"/>
</dbReference>
<dbReference type="NCBIfam" id="TIGR00172">
    <property type="entry name" value="maf"/>
    <property type="match status" value="1"/>
</dbReference>
<evidence type="ECO:0000256" key="1">
    <source>
        <dbReference type="ARBA" id="ARBA00001968"/>
    </source>
</evidence>
<comment type="catalytic activity">
    <reaction evidence="3">
        <text>a 2'-deoxyribonucleoside 5'-triphosphate + H2O = a 2'-deoxyribonucleoside 5'-phosphate + diphosphate + H(+)</text>
        <dbReference type="Rhea" id="RHEA:44644"/>
        <dbReference type="ChEBI" id="CHEBI:15377"/>
        <dbReference type="ChEBI" id="CHEBI:15378"/>
        <dbReference type="ChEBI" id="CHEBI:33019"/>
        <dbReference type="ChEBI" id="CHEBI:61560"/>
        <dbReference type="ChEBI" id="CHEBI:65317"/>
        <dbReference type="EC" id="3.6.1.9"/>
    </reaction>
</comment>
<dbReference type="PANTHER" id="PTHR43213">
    <property type="entry name" value="BIFUNCTIONAL DTTP/UTP PYROPHOSPHATASE/METHYLTRANSFERASE PROTEIN-RELATED"/>
    <property type="match status" value="1"/>
</dbReference>
<dbReference type="AlphaFoldDB" id="D4JTC1"/>
<dbReference type="GO" id="GO:0009117">
    <property type="term" value="P:nucleotide metabolic process"/>
    <property type="evidence" value="ECO:0007669"/>
    <property type="project" value="UniProtKB-KW"/>
</dbReference>
<keyword evidence="2 3" id="KW-0378">Hydrolase</keyword>
<sequence length="174" mass="19084">MTLAGFDFLSVPAVKEEKITGGTSPSDAVLMLSRQKAEEIAEKFPYNTVIGADTVVALGNEIMGKPENEQDAFNMLKKLSGKTHTVLTGVCVISPDKQINFYEKTEVEFYPLGDDEIRQYIASGEPMDKAGAYGIQEKGAMFVKRINGDFYNVVGLPVARLARELNALTENNLQ</sequence>
<protein>
    <recommendedName>
        <fullName evidence="3">Nucleoside triphosphate pyrophosphatase</fullName>
        <ecNumber evidence="3">3.6.1.9</ecNumber>
    </recommendedName>
    <alternativeName>
        <fullName evidence="3">Nucleotide pyrophosphatase</fullName>
        <shortName evidence="3">Nucleotide PPase</shortName>
    </alternativeName>
</protein>
<dbReference type="GO" id="GO:0047429">
    <property type="term" value="F:nucleoside triphosphate diphosphatase activity"/>
    <property type="evidence" value="ECO:0007669"/>
    <property type="project" value="UniProtKB-EC"/>
</dbReference>
<comment type="function">
    <text evidence="3">Nucleoside triphosphate pyrophosphatase. May have a dual role in cell division arrest and in preventing the incorporation of modified nucleotides into cellular nucleic acids.</text>
</comment>
<gene>
    <name evidence="4" type="ORF">EUS_11570</name>
</gene>
<evidence type="ECO:0000256" key="2">
    <source>
        <dbReference type="ARBA" id="ARBA00022801"/>
    </source>
</evidence>
<dbReference type="CDD" id="cd00555">
    <property type="entry name" value="Maf"/>
    <property type="match status" value="1"/>
</dbReference>
<accession>D4JTC1</accession>
<evidence type="ECO:0000313" key="4">
    <source>
        <dbReference type="EMBL" id="CBK96340.1"/>
    </source>
</evidence>
<dbReference type="HOGENOM" id="CLU_040416_2_1_9"/>
<dbReference type="HAMAP" id="MF_00528">
    <property type="entry name" value="Maf"/>
    <property type="match status" value="1"/>
</dbReference>
<comment type="caution">
    <text evidence="3">Lacks conserved residue(s) required for the propagation of feature annotation.</text>
</comment>
<feature type="active site" description="Proton acceptor" evidence="3">
    <location>
        <position position="53"/>
    </location>
</feature>
<organism evidence="4 5">
    <name type="scientific">[Eubacterium] siraeum 70/3</name>
    <dbReference type="NCBI Taxonomy" id="657319"/>
    <lineage>
        <taxon>Bacteria</taxon>
        <taxon>Bacillati</taxon>
        <taxon>Bacillota</taxon>
        <taxon>Clostridia</taxon>
        <taxon>Eubacteriales</taxon>
        <taxon>Oscillospiraceae</taxon>
        <taxon>Oscillospiraceae incertae sedis</taxon>
    </lineage>
</organism>
<dbReference type="InterPro" id="IPR029001">
    <property type="entry name" value="ITPase-like_fam"/>
</dbReference>
<keyword evidence="3" id="KW-0963">Cytoplasm</keyword>
<dbReference type="KEGG" id="esu:EUS_11570"/>
<keyword evidence="3" id="KW-0546">Nucleotide metabolism</keyword>
<reference evidence="4 5" key="2">
    <citation type="submission" date="2010-03" db="EMBL/GenBank/DDBJ databases">
        <authorList>
            <person name="Pajon A."/>
        </authorList>
    </citation>
    <scope>NUCLEOTIDE SEQUENCE [LARGE SCALE GENOMIC DNA]</scope>
    <source>
        <strain evidence="4 5">70/3</strain>
    </source>
</reference>
<dbReference type="SUPFAM" id="SSF52972">
    <property type="entry name" value="ITPase-like"/>
    <property type="match status" value="1"/>
</dbReference>
<reference evidence="4 5" key="1">
    <citation type="submission" date="2010-03" db="EMBL/GenBank/DDBJ databases">
        <title>The genome sequence of Eubacterium siraeum 70/3.</title>
        <authorList>
            <consortium name="metaHIT consortium -- http://www.metahit.eu/"/>
            <person name="Pajon A."/>
            <person name="Turner K."/>
            <person name="Parkhill J."/>
            <person name="Duncan S."/>
            <person name="Flint H."/>
        </authorList>
    </citation>
    <scope>NUCLEOTIDE SEQUENCE [LARGE SCALE GENOMIC DNA]</scope>
    <source>
        <strain evidence="4 5">70/3</strain>
    </source>
</reference>
<dbReference type="PANTHER" id="PTHR43213:SF5">
    <property type="entry name" value="BIFUNCTIONAL DTTP_UTP PYROPHOSPHATASE_METHYLTRANSFERASE PROTEIN-RELATED"/>
    <property type="match status" value="1"/>
</dbReference>
<dbReference type="BioCyc" id="ESIR657319:G136K-981-MONOMER"/>
<comment type="similarity">
    <text evidence="3">Belongs to the Maf family.</text>
</comment>
<comment type="subcellular location">
    <subcellularLocation>
        <location evidence="3">Cytoplasm</location>
    </subcellularLocation>
</comment>
<evidence type="ECO:0000256" key="3">
    <source>
        <dbReference type="HAMAP-Rule" id="MF_00528"/>
    </source>
</evidence>